<feature type="region of interest" description="Disordered" evidence="1">
    <location>
        <begin position="1"/>
        <end position="183"/>
    </location>
</feature>
<reference evidence="3" key="1">
    <citation type="submission" date="2025-08" db="UniProtKB">
        <authorList>
            <consortium name="RefSeq"/>
        </authorList>
    </citation>
    <scope>IDENTIFICATION</scope>
    <source>
        <tissue evidence="3">Muscle</tissue>
    </source>
</reference>
<dbReference type="KEGG" id="ncc:104961083"/>
<gene>
    <name evidence="3" type="primary">LOC104961083</name>
</gene>
<feature type="compositionally biased region" description="Basic and acidic residues" evidence="1">
    <location>
        <begin position="158"/>
        <end position="180"/>
    </location>
</feature>
<dbReference type="GeneID" id="104961083"/>
<evidence type="ECO:0000313" key="2">
    <source>
        <dbReference type="Proteomes" id="UP000504611"/>
    </source>
</evidence>
<sequence length="264" mass="27881">TVVVTPDIQPAVGGTSSPQPDISFCPRDSSSTPNSTHKISPVSEDPHTSARPAPSSREEESVAVTTKADNEEEDSGKRSPIAAWGVTNSHPPRSYSRSLSHISESSADGIVLTDRVVQSGGGVSPTSGISITDIEMEVQSRTPPTDENTTADNATDQQDTHSSEPVDSETRTQPDIRPESGDVTYVARWVSVEEETLGAESPSGGSGGPVDSGLEDALTAVVSSLDDYRGQFPELQLLEQELKLLQVTLKVGRSLEMLPQGEGS</sequence>
<dbReference type="PANTHER" id="PTHR15829">
    <property type="entry name" value="PROTEIN KINASE PKN/PRK1, EFFECTOR"/>
    <property type="match status" value="1"/>
</dbReference>
<feature type="compositionally biased region" description="Polar residues" evidence="1">
    <location>
        <begin position="86"/>
        <end position="106"/>
    </location>
</feature>
<name>A0A6I9PKL4_9TELE</name>
<feature type="non-terminal residue" evidence="3">
    <location>
        <position position="1"/>
    </location>
</feature>
<keyword evidence="2" id="KW-1185">Reference proteome</keyword>
<feature type="compositionally biased region" description="Low complexity" evidence="1">
    <location>
        <begin position="145"/>
        <end position="157"/>
    </location>
</feature>
<dbReference type="Proteomes" id="UP000504611">
    <property type="component" value="Unplaced"/>
</dbReference>
<organism evidence="2 3">
    <name type="scientific">Notothenia coriiceps</name>
    <name type="common">black rockcod</name>
    <dbReference type="NCBI Taxonomy" id="8208"/>
    <lineage>
        <taxon>Eukaryota</taxon>
        <taxon>Metazoa</taxon>
        <taxon>Chordata</taxon>
        <taxon>Craniata</taxon>
        <taxon>Vertebrata</taxon>
        <taxon>Euteleostomi</taxon>
        <taxon>Actinopterygii</taxon>
        <taxon>Neopterygii</taxon>
        <taxon>Teleostei</taxon>
        <taxon>Neoteleostei</taxon>
        <taxon>Acanthomorphata</taxon>
        <taxon>Eupercaria</taxon>
        <taxon>Perciformes</taxon>
        <taxon>Notothenioidei</taxon>
        <taxon>Nototheniidae</taxon>
        <taxon>Notothenia</taxon>
    </lineage>
</organism>
<dbReference type="PANTHER" id="PTHR15829:SF1">
    <property type="entry name" value="RHO FAMILY-INTERACTING CELL POLARIZATION REGULATOR 1"/>
    <property type="match status" value="1"/>
</dbReference>
<evidence type="ECO:0000256" key="1">
    <source>
        <dbReference type="SAM" id="MobiDB-lite"/>
    </source>
</evidence>
<dbReference type="InterPro" id="IPR026136">
    <property type="entry name" value="RIPOR3"/>
</dbReference>
<accession>A0A6I9PKL4</accession>
<feature type="compositionally biased region" description="Polar residues" evidence="1">
    <location>
        <begin position="28"/>
        <end position="38"/>
    </location>
</feature>
<protein>
    <submittedName>
        <fullName evidence="3">Protein FAM65A-like</fullName>
    </submittedName>
</protein>
<proteinExistence type="predicted"/>
<dbReference type="AlphaFoldDB" id="A0A6I9PKL4"/>
<evidence type="ECO:0000313" key="3">
    <source>
        <dbReference type="RefSeq" id="XP_010787593.1"/>
    </source>
</evidence>
<dbReference type="RefSeq" id="XP_010787593.1">
    <property type="nucleotide sequence ID" value="XM_010789291.1"/>
</dbReference>